<accession>A0A1E5BGD3</accession>
<dbReference type="OrthoDB" id="10008235at2"/>
<proteinExistence type="predicted"/>
<sequence length="309" mass="34752">MNKQLNFLDSLLQQQKNSGSSLLSAVDNANAIGRSRSRDDLTHATSHEYDFMNETALRLFDGLNVGDSVRKIFIPGYHHLDNAIAGQIRPAYFNGCPIARWQILAIEKKISAIKELATHEHNIATGMITEFLEQNEGHSIQENPNATRVVRSLSFKSPHLKDLMTCMKQIEKTFVLMDSLSTMNPIDKQKYREVNKGLGAEVRSLLHMQSQYKNTGANAVDFEEYNKKAIDALAANSNVALPEDFMQSFVVNDTTQSIFFEGYNTAEKIRKEKDAIFDQAMVTSEQEENDALQERSDLDAISKSAPEEV</sequence>
<dbReference type="RefSeq" id="WP_017041695.1">
    <property type="nucleotide sequence ID" value="NZ_AJYQ02000078.1"/>
</dbReference>
<dbReference type="Proteomes" id="UP000094741">
    <property type="component" value="Unassembled WGS sequence"/>
</dbReference>
<gene>
    <name evidence="2" type="ORF">A1QO_00840</name>
</gene>
<reference evidence="2 3" key="1">
    <citation type="journal article" date="2012" name="Science">
        <title>Ecological populations of bacteria act as socially cohesive units of antibiotic production and resistance.</title>
        <authorList>
            <person name="Cordero O.X."/>
            <person name="Wildschutte H."/>
            <person name="Kirkup B."/>
            <person name="Proehl S."/>
            <person name="Ngo L."/>
            <person name="Hussain F."/>
            <person name="Le Roux F."/>
            <person name="Mincer T."/>
            <person name="Polz M.F."/>
        </authorList>
    </citation>
    <scope>NUCLEOTIDE SEQUENCE [LARGE SCALE GENOMIC DNA]</scope>
    <source>
        <strain evidence="2 3">ZF-129</strain>
    </source>
</reference>
<dbReference type="AlphaFoldDB" id="A0A1E5BGD3"/>
<evidence type="ECO:0000313" key="3">
    <source>
        <dbReference type="Proteomes" id="UP000094741"/>
    </source>
</evidence>
<dbReference type="STRING" id="1187848.A1QO_00840"/>
<feature type="region of interest" description="Disordered" evidence="1">
    <location>
        <begin position="282"/>
        <end position="309"/>
    </location>
</feature>
<protein>
    <submittedName>
        <fullName evidence="2">Uncharacterized protein</fullName>
    </submittedName>
</protein>
<evidence type="ECO:0000256" key="1">
    <source>
        <dbReference type="SAM" id="MobiDB-lite"/>
    </source>
</evidence>
<evidence type="ECO:0000313" key="2">
    <source>
        <dbReference type="EMBL" id="OEE35339.1"/>
    </source>
</evidence>
<organism evidence="2 3">
    <name type="scientific">Vibrio genomosp. F10 str. ZF-129</name>
    <dbReference type="NCBI Taxonomy" id="1187848"/>
    <lineage>
        <taxon>Bacteria</taxon>
        <taxon>Pseudomonadati</taxon>
        <taxon>Pseudomonadota</taxon>
        <taxon>Gammaproteobacteria</taxon>
        <taxon>Vibrionales</taxon>
        <taxon>Vibrionaceae</taxon>
        <taxon>Vibrio</taxon>
    </lineage>
</organism>
<name>A0A1E5BGD3_9VIBR</name>
<dbReference type="EMBL" id="AJYQ02000078">
    <property type="protein sequence ID" value="OEE35339.1"/>
    <property type="molecule type" value="Genomic_DNA"/>
</dbReference>
<comment type="caution">
    <text evidence="2">The sequence shown here is derived from an EMBL/GenBank/DDBJ whole genome shotgun (WGS) entry which is preliminary data.</text>
</comment>